<dbReference type="SMART" id="SM00220">
    <property type="entry name" value="S_TKc"/>
    <property type="match status" value="1"/>
</dbReference>
<evidence type="ECO:0000256" key="5">
    <source>
        <dbReference type="ARBA" id="ARBA00022741"/>
    </source>
</evidence>
<evidence type="ECO:0000256" key="10">
    <source>
        <dbReference type="PROSITE-ProRule" id="PRU10141"/>
    </source>
</evidence>
<organism evidence="12 13">
    <name type="scientific">Centaurea solstitialis</name>
    <name type="common">yellow star-thistle</name>
    <dbReference type="NCBI Taxonomy" id="347529"/>
    <lineage>
        <taxon>Eukaryota</taxon>
        <taxon>Viridiplantae</taxon>
        <taxon>Streptophyta</taxon>
        <taxon>Embryophyta</taxon>
        <taxon>Tracheophyta</taxon>
        <taxon>Spermatophyta</taxon>
        <taxon>Magnoliopsida</taxon>
        <taxon>eudicotyledons</taxon>
        <taxon>Gunneridae</taxon>
        <taxon>Pentapetalae</taxon>
        <taxon>asterids</taxon>
        <taxon>campanulids</taxon>
        <taxon>Asterales</taxon>
        <taxon>Asteraceae</taxon>
        <taxon>Carduoideae</taxon>
        <taxon>Cardueae</taxon>
        <taxon>Centaureinae</taxon>
        <taxon>Centaurea</taxon>
    </lineage>
</organism>
<dbReference type="FunFam" id="3.30.200.20:FF:000039">
    <property type="entry name" value="receptor-like protein kinase FERONIA"/>
    <property type="match status" value="1"/>
</dbReference>
<dbReference type="Gene3D" id="3.30.200.20">
    <property type="entry name" value="Phosphorylase Kinase, domain 1"/>
    <property type="match status" value="1"/>
</dbReference>
<evidence type="ECO:0000259" key="11">
    <source>
        <dbReference type="PROSITE" id="PS50011"/>
    </source>
</evidence>
<evidence type="ECO:0000256" key="4">
    <source>
        <dbReference type="ARBA" id="ARBA00022679"/>
    </source>
</evidence>
<evidence type="ECO:0000256" key="8">
    <source>
        <dbReference type="ARBA" id="ARBA00047899"/>
    </source>
</evidence>
<evidence type="ECO:0000256" key="7">
    <source>
        <dbReference type="ARBA" id="ARBA00022840"/>
    </source>
</evidence>
<comment type="caution">
    <text evidence="12">The sequence shown here is derived from an EMBL/GenBank/DDBJ whole genome shotgun (WGS) entry which is preliminary data.</text>
</comment>
<dbReference type="InterPro" id="IPR000719">
    <property type="entry name" value="Prot_kinase_dom"/>
</dbReference>
<dbReference type="GO" id="GO:0005886">
    <property type="term" value="C:plasma membrane"/>
    <property type="evidence" value="ECO:0007669"/>
    <property type="project" value="TreeGrafter"/>
</dbReference>
<name>A0AA38THX9_9ASTR</name>
<feature type="domain" description="Protein kinase" evidence="11">
    <location>
        <begin position="24"/>
        <end position="299"/>
    </location>
</feature>
<dbReference type="Pfam" id="PF00931">
    <property type="entry name" value="NB-ARC"/>
    <property type="match status" value="1"/>
</dbReference>
<evidence type="ECO:0000256" key="2">
    <source>
        <dbReference type="ARBA" id="ARBA00022527"/>
    </source>
</evidence>
<dbReference type="EMBL" id="JARYMX010000004">
    <property type="protein sequence ID" value="KAJ9554326.1"/>
    <property type="molecule type" value="Genomic_DNA"/>
</dbReference>
<dbReference type="Gene3D" id="1.10.510.10">
    <property type="entry name" value="Transferase(Phosphotransferase) domain 1"/>
    <property type="match status" value="1"/>
</dbReference>
<dbReference type="Pfam" id="PF00069">
    <property type="entry name" value="Pkinase"/>
    <property type="match status" value="1"/>
</dbReference>
<dbReference type="Proteomes" id="UP001172457">
    <property type="component" value="Chromosome 4"/>
</dbReference>
<evidence type="ECO:0000256" key="9">
    <source>
        <dbReference type="ARBA" id="ARBA00048679"/>
    </source>
</evidence>
<evidence type="ECO:0000256" key="6">
    <source>
        <dbReference type="ARBA" id="ARBA00022777"/>
    </source>
</evidence>
<proteinExistence type="predicted"/>
<dbReference type="InterPro" id="IPR042197">
    <property type="entry name" value="Apaf_helical"/>
</dbReference>
<dbReference type="PROSITE" id="PS50011">
    <property type="entry name" value="PROTEIN_KINASE_DOM"/>
    <property type="match status" value="1"/>
</dbReference>
<dbReference type="AlphaFoldDB" id="A0AA38THX9"/>
<dbReference type="GO" id="GO:0004714">
    <property type="term" value="F:transmembrane receptor protein tyrosine kinase activity"/>
    <property type="evidence" value="ECO:0007669"/>
    <property type="project" value="InterPro"/>
</dbReference>
<protein>
    <recommendedName>
        <fullName evidence="1">non-specific serine/threonine protein kinase</fullName>
        <ecNumber evidence="1">2.7.11.1</ecNumber>
    </recommendedName>
</protein>
<dbReference type="FunFam" id="1.10.510.10:FF:001023">
    <property type="entry name" value="Os07g0541700 protein"/>
    <property type="match status" value="1"/>
</dbReference>
<dbReference type="EC" id="2.7.11.1" evidence="1"/>
<accession>A0AA38THX9</accession>
<dbReference type="PROSITE" id="PS00107">
    <property type="entry name" value="PROTEIN_KINASE_ATP"/>
    <property type="match status" value="1"/>
</dbReference>
<comment type="catalytic activity">
    <reaction evidence="9">
        <text>L-seryl-[protein] + ATP = O-phospho-L-seryl-[protein] + ADP + H(+)</text>
        <dbReference type="Rhea" id="RHEA:17989"/>
        <dbReference type="Rhea" id="RHEA-COMP:9863"/>
        <dbReference type="Rhea" id="RHEA-COMP:11604"/>
        <dbReference type="ChEBI" id="CHEBI:15378"/>
        <dbReference type="ChEBI" id="CHEBI:29999"/>
        <dbReference type="ChEBI" id="CHEBI:30616"/>
        <dbReference type="ChEBI" id="CHEBI:83421"/>
        <dbReference type="ChEBI" id="CHEBI:456216"/>
        <dbReference type="EC" id="2.7.11.1"/>
    </reaction>
</comment>
<evidence type="ECO:0000256" key="3">
    <source>
        <dbReference type="ARBA" id="ARBA00022614"/>
    </source>
</evidence>
<keyword evidence="2" id="KW-0723">Serine/threonine-protein kinase</keyword>
<dbReference type="GO" id="GO:0004674">
    <property type="term" value="F:protein serine/threonine kinase activity"/>
    <property type="evidence" value="ECO:0007669"/>
    <property type="project" value="UniProtKB-KW"/>
</dbReference>
<dbReference type="InterPro" id="IPR011009">
    <property type="entry name" value="Kinase-like_dom_sf"/>
</dbReference>
<evidence type="ECO:0000313" key="13">
    <source>
        <dbReference type="Proteomes" id="UP001172457"/>
    </source>
</evidence>
<evidence type="ECO:0000256" key="1">
    <source>
        <dbReference type="ARBA" id="ARBA00012513"/>
    </source>
</evidence>
<keyword evidence="13" id="KW-1185">Reference proteome</keyword>
<dbReference type="PANTHER" id="PTHR27003">
    <property type="entry name" value="OS07G0166700 PROTEIN"/>
    <property type="match status" value="1"/>
</dbReference>
<dbReference type="GO" id="GO:0009506">
    <property type="term" value="C:plasmodesma"/>
    <property type="evidence" value="ECO:0007669"/>
    <property type="project" value="TreeGrafter"/>
</dbReference>
<keyword evidence="3" id="KW-0433">Leucine-rich repeat</keyword>
<dbReference type="Gene3D" id="1.10.8.430">
    <property type="entry name" value="Helical domain of apoptotic protease-activating factors"/>
    <property type="match status" value="1"/>
</dbReference>
<dbReference type="InterPro" id="IPR008271">
    <property type="entry name" value="Ser/Thr_kinase_AS"/>
</dbReference>
<keyword evidence="4" id="KW-0808">Transferase</keyword>
<comment type="catalytic activity">
    <reaction evidence="8">
        <text>L-threonyl-[protein] + ATP = O-phospho-L-threonyl-[protein] + ADP + H(+)</text>
        <dbReference type="Rhea" id="RHEA:46608"/>
        <dbReference type="Rhea" id="RHEA-COMP:11060"/>
        <dbReference type="Rhea" id="RHEA-COMP:11605"/>
        <dbReference type="ChEBI" id="CHEBI:15378"/>
        <dbReference type="ChEBI" id="CHEBI:30013"/>
        <dbReference type="ChEBI" id="CHEBI:30616"/>
        <dbReference type="ChEBI" id="CHEBI:61977"/>
        <dbReference type="ChEBI" id="CHEBI:456216"/>
        <dbReference type="EC" id="2.7.11.1"/>
    </reaction>
</comment>
<keyword evidence="5 10" id="KW-0547">Nucleotide-binding</keyword>
<dbReference type="InterPro" id="IPR027417">
    <property type="entry name" value="P-loop_NTPase"/>
</dbReference>
<dbReference type="GO" id="GO:0005524">
    <property type="term" value="F:ATP binding"/>
    <property type="evidence" value="ECO:0007669"/>
    <property type="project" value="UniProtKB-UniRule"/>
</dbReference>
<sequence>MSSIREVRHLQIPLRCIISATNNFDRKNLIGWGGFGLVYKGQSEQFGTIAVKRLNNKTASGQGELEFMKEIALLSAYEHENLVSLIRFCDEEGEKILVYKHESNGSLDKVLESKDLDWIRRLRICLDAAKGLKYLHDDVGTQHRVLHCDIKSSNILLDENWKAKISDFGLSKIGPANVKHTFIICNACGTPGYIDPEYHETGILTQKSDVYSFGVVLFEVLCGRQGVRRHGDHHEFLFKLVESHYPLGTLNVIIDLDLLKQMKPTSKDTFSTIAYQCLERRREDRPTMSQVVEQLQKALDYQVTASSGLWQTAALHLGLSTSKGNMITPPRSELIKNIVNTVSERLISSSGNRDVIGMKTRMQELKSQLQVGFGGVLMVGIHGTWGSGKSTLASAIYDEVHHKFEGSCFVQNVGGQSRMCGMKTLQEKIVSNVLNLRESVVLGSIGEGKSMMESRLRETSALIVLDDVDHLSHLKLLAGSKDWFGEGSRIIITTRDKNLLEAHNMDVLYDVRPLNREEDLELFCLHAFGANRPVKDYKKLSKNMVSKFGGHPFALKRFGAILRGKDMREWMRTSARLEDATVDEILELFRTIDSWLGF</sequence>
<dbReference type="InterPro" id="IPR045272">
    <property type="entry name" value="ANXUR1/2-like"/>
</dbReference>
<dbReference type="InterPro" id="IPR002182">
    <property type="entry name" value="NB-ARC"/>
</dbReference>
<reference evidence="12" key="1">
    <citation type="submission" date="2023-03" db="EMBL/GenBank/DDBJ databases">
        <title>Chromosome-scale reference genome and RAD-based genetic map of yellow starthistle (Centaurea solstitialis) reveal putative structural variation and QTLs associated with invader traits.</title>
        <authorList>
            <person name="Reatini B."/>
            <person name="Cang F.A."/>
            <person name="Jiang Q."/>
            <person name="Mckibben M.T.W."/>
            <person name="Barker M.S."/>
            <person name="Rieseberg L.H."/>
            <person name="Dlugosch K.M."/>
        </authorList>
    </citation>
    <scope>NUCLEOTIDE SEQUENCE</scope>
    <source>
        <strain evidence="12">CAN-66</strain>
        <tissue evidence="12">Leaf</tissue>
    </source>
</reference>
<dbReference type="SUPFAM" id="SSF56112">
    <property type="entry name" value="Protein kinase-like (PK-like)"/>
    <property type="match status" value="1"/>
</dbReference>
<keyword evidence="7 10" id="KW-0067">ATP-binding</keyword>
<dbReference type="PANTHER" id="PTHR27003:SF458">
    <property type="entry name" value="TOLL_INTERLEUKIN-1 RECEPTOR HOMOLOGY (TIR) DOMAIN, PROTEIN KINASE-LIKE DOMAIN PROTEIN-RELATED"/>
    <property type="match status" value="1"/>
</dbReference>
<evidence type="ECO:0000313" key="12">
    <source>
        <dbReference type="EMBL" id="KAJ9554326.1"/>
    </source>
</evidence>
<dbReference type="PROSITE" id="PS00108">
    <property type="entry name" value="PROTEIN_KINASE_ST"/>
    <property type="match status" value="1"/>
</dbReference>
<dbReference type="Gene3D" id="3.40.50.300">
    <property type="entry name" value="P-loop containing nucleotide triphosphate hydrolases"/>
    <property type="match status" value="1"/>
</dbReference>
<gene>
    <name evidence="12" type="ORF">OSB04_018371</name>
</gene>
<keyword evidence="6" id="KW-0418">Kinase</keyword>
<dbReference type="PRINTS" id="PR00364">
    <property type="entry name" value="DISEASERSIST"/>
</dbReference>
<dbReference type="InterPro" id="IPR017441">
    <property type="entry name" value="Protein_kinase_ATP_BS"/>
</dbReference>
<dbReference type="GO" id="GO:0043531">
    <property type="term" value="F:ADP binding"/>
    <property type="evidence" value="ECO:0007669"/>
    <property type="project" value="InterPro"/>
</dbReference>
<dbReference type="SUPFAM" id="SSF52540">
    <property type="entry name" value="P-loop containing nucleoside triphosphate hydrolases"/>
    <property type="match status" value="1"/>
</dbReference>
<feature type="binding site" evidence="10">
    <location>
        <position position="52"/>
    </location>
    <ligand>
        <name>ATP</name>
        <dbReference type="ChEBI" id="CHEBI:30616"/>
    </ligand>
</feature>